<reference evidence="1" key="1">
    <citation type="journal article" date="2021" name="Nat. Commun.">
        <title>Genetic determinants of endophytism in the Arabidopsis root mycobiome.</title>
        <authorList>
            <person name="Mesny F."/>
            <person name="Miyauchi S."/>
            <person name="Thiergart T."/>
            <person name="Pickel B."/>
            <person name="Atanasova L."/>
            <person name="Karlsson M."/>
            <person name="Huettel B."/>
            <person name="Barry K.W."/>
            <person name="Haridas S."/>
            <person name="Chen C."/>
            <person name="Bauer D."/>
            <person name="Andreopoulos W."/>
            <person name="Pangilinan J."/>
            <person name="LaButti K."/>
            <person name="Riley R."/>
            <person name="Lipzen A."/>
            <person name="Clum A."/>
            <person name="Drula E."/>
            <person name="Henrissat B."/>
            <person name="Kohler A."/>
            <person name="Grigoriev I.V."/>
            <person name="Martin F.M."/>
            <person name="Hacquard S."/>
        </authorList>
    </citation>
    <scope>NUCLEOTIDE SEQUENCE</scope>
    <source>
        <strain evidence="1">MPI-CAGE-CH-0230</strain>
    </source>
</reference>
<gene>
    <name evidence="1" type="ORF">B0I36DRAFT_351554</name>
</gene>
<comment type="caution">
    <text evidence="1">The sequence shown here is derived from an EMBL/GenBank/DDBJ whole genome shotgun (WGS) entry which is preliminary data.</text>
</comment>
<dbReference type="Proteomes" id="UP000756346">
    <property type="component" value="Unassembled WGS sequence"/>
</dbReference>
<dbReference type="EMBL" id="JAGTJQ010000007">
    <property type="protein sequence ID" value="KAH7028132.1"/>
    <property type="molecule type" value="Genomic_DNA"/>
</dbReference>
<dbReference type="RefSeq" id="XP_046010931.1">
    <property type="nucleotide sequence ID" value="XM_046157021.1"/>
</dbReference>
<dbReference type="AlphaFoldDB" id="A0A9P9BLI8"/>
<organism evidence="1 2">
    <name type="scientific">Microdochium trichocladiopsis</name>
    <dbReference type="NCBI Taxonomy" id="1682393"/>
    <lineage>
        <taxon>Eukaryota</taxon>
        <taxon>Fungi</taxon>
        <taxon>Dikarya</taxon>
        <taxon>Ascomycota</taxon>
        <taxon>Pezizomycotina</taxon>
        <taxon>Sordariomycetes</taxon>
        <taxon>Xylariomycetidae</taxon>
        <taxon>Xylariales</taxon>
        <taxon>Microdochiaceae</taxon>
        <taxon>Microdochium</taxon>
    </lineage>
</organism>
<protein>
    <submittedName>
        <fullName evidence="1">Uncharacterized protein</fullName>
    </submittedName>
</protein>
<proteinExistence type="predicted"/>
<evidence type="ECO:0000313" key="2">
    <source>
        <dbReference type="Proteomes" id="UP000756346"/>
    </source>
</evidence>
<dbReference type="GeneID" id="70186567"/>
<accession>A0A9P9BLI8</accession>
<name>A0A9P9BLI8_9PEZI</name>
<sequence length="236" mass="27883">MASVQAYRPNPEEVTQKTAIEWATGAVAYEGLEHRPELAQTRPLEMYNMLHVEAQEEKFVPAVEFARKNMNLDDKDEVDCFSKNPLDFDYYSLTGTEQVAWWPWKRFSTIGSEHVYLFEGFSMRTAMSRAIDELTTFERDCSDPWNRGCKVKPKKINTHFLTIFVGKSPDSVSQRKVSFEETCYRTCVACPWKGFTDGSYYHNRRRQETRAVLRLERFNKDEWHRRHIERDEKDLV</sequence>
<evidence type="ECO:0000313" key="1">
    <source>
        <dbReference type="EMBL" id="KAH7028132.1"/>
    </source>
</evidence>
<keyword evidence="2" id="KW-1185">Reference proteome</keyword>